<comment type="subcellular location">
    <subcellularLocation>
        <location evidence="1">Membrane</location>
        <topology evidence="1">Multi-pass membrane protein</topology>
    </subcellularLocation>
</comment>
<feature type="signal peptide" evidence="8">
    <location>
        <begin position="1"/>
        <end position="21"/>
    </location>
</feature>
<dbReference type="SMART" id="SM00145">
    <property type="entry name" value="PI3Ka"/>
    <property type="match status" value="1"/>
</dbReference>
<dbReference type="RefSeq" id="XP_009845651.1">
    <property type="nucleotide sequence ID" value="XM_009847349.1"/>
</dbReference>
<feature type="transmembrane region" description="Helical" evidence="7">
    <location>
        <begin position="254"/>
        <end position="275"/>
    </location>
</feature>
<dbReference type="EMBL" id="KI913266">
    <property type="protein sequence ID" value="ETV64885.1"/>
    <property type="molecule type" value="Genomic_DNA"/>
</dbReference>
<dbReference type="PROSITE" id="PS00916">
    <property type="entry name" value="PI3_4_KINASE_2"/>
    <property type="match status" value="1"/>
</dbReference>
<evidence type="ECO:0000313" key="11">
    <source>
        <dbReference type="EMBL" id="ETV64885.1"/>
    </source>
</evidence>
<keyword evidence="5 7" id="KW-1133">Transmembrane helix</keyword>
<dbReference type="SUPFAM" id="SSF48371">
    <property type="entry name" value="ARM repeat"/>
    <property type="match status" value="1"/>
</dbReference>
<dbReference type="InterPro" id="IPR017978">
    <property type="entry name" value="GPCR_3_C"/>
</dbReference>
<dbReference type="SMART" id="SM00146">
    <property type="entry name" value="PI3Kc"/>
    <property type="match status" value="1"/>
</dbReference>
<evidence type="ECO:0000256" key="5">
    <source>
        <dbReference type="ARBA" id="ARBA00022989"/>
    </source>
</evidence>
<dbReference type="SUPFAM" id="SSF56112">
    <property type="entry name" value="Protein kinase-like (PK-like)"/>
    <property type="match status" value="1"/>
</dbReference>
<evidence type="ECO:0000256" key="7">
    <source>
        <dbReference type="SAM" id="Phobius"/>
    </source>
</evidence>
<feature type="chain" id="PRO_5004840264" description="PI3K/PI4K catalytic domain-containing protein" evidence="8">
    <location>
        <begin position="22"/>
        <end position="1052"/>
    </location>
</feature>
<protein>
    <recommendedName>
        <fullName evidence="12">PI3K/PI4K catalytic domain-containing protein</fullName>
    </recommendedName>
</protein>
<keyword evidence="2" id="KW-0808">Transferase</keyword>
<dbReference type="InterPro" id="IPR015433">
    <property type="entry name" value="PI3/4_kinase"/>
</dbReference>
<reference evidence="11" key="1">
    <citation type="submission" date="2013-12" db="EMBL/GenBank/DDBJ databases">
        <title>The Genome Sequence of Aphanomyces astaci APO3.</title>
        <authorList>
            <consortium name="The Broad Institute Genomics Platform"/>
            <person name="Russ C."/>
            <person name="Tyler B."/>
            <person name="van West P."/>
            <person name="Dieguez-Uribeondo J."/>
            <person name="Young S.K."/>
            <person name="Zeng Q."/>
            <person name="Gargeya S."/>
            <person name="Fitzgerald M."/>
            <person name="Abouelleil A."/>
            <person name="Alvarado L."/>
            <person name="Chapman S.B."/>
            <person name="Gainer-Dewar J."/>
            <person name="Goldberg J."/>
            <person name="Griggs A."/>
            <person name="Gujja S."/>
            <person name="Hansen M."/>
            <person name="Howarth C."/>
            <person name="Imamovic A."/>
            <person name="Ireland A."/>
            <person name="Larimer J."/>
            <person name="McCowan C."/>
            <person name="Murphy C."/>
            <person name="Pearson M."/>
            <person name="Poon T.W."/>
            <person name="Priest M."/>
            <person name="Roberts A."/>
            <person name="Saif S."/>
            <person name="Shea T."/>
            <person name="Sykes S."/>
            <person name="Wortman J."/>
            <person name="Nusbaum C."/>
            <person name="Birren B."/>
        </authorList>
    </citation>
    <scope>NUCLEOTIDE SEQUENCE [LARGE SCALE GENOMIC DNA]</scope>
    <source>
        <strain evidence="11">APO3</strain>
    </source>
</reference>
<feature type="domain" description="PI3K/PI4K catalytic" evidence="9">
    <location>
        <begin position="764"/>
        <end position="1034"/>
    </location>
</feature>
<evidence type="ECO:0000259" key="9">
    <source>
        <dbReference type="PROSITE" id="PS50290"/>
    </source>
</evidence>
<keyword evidence="3 7" id="KW-0812">Transmembrane</keyword>
<evidence type="ECO:0000256" key="6">
    <source>
        <dbReference type="ARBA" id="ARBA00023136"/>
    </source>
</evidence>
<keyword evidence="4" id="KW-0418">Kinase</keyword>
<proteinExistence type="predicted"/>
<dbReference type="PANTHER" id="PTHR10048">
    <property type="entry name" value="PHOSPHATIDYLINOSITOL KINASE"/>
    <property type="match status" value="1"/>
</dbReference>
<dbReference type="InterPro" id="IPR016024">
    <property type="entry name" value="ARM-type_fold"/>
</dbReference>
<accession>W4FBL5</accession>
<dbReference type="GO" id="GO:0034271">
    <property type="term" value="C:phosphatidylinositol 3-kinase complex, class III, type I"/>
    <property type="evidence" value="ECO:0007669"/>
    <property type="project" value="TreeGrafter"/>
</dbReference>
<dbReference type="InterPro" id="IPR036940">
    <property type="entry name" value="PI3/4_kinase_cat_sf"/>
</dbReference>
<dbReference type="GO" id="GO:0006897">
    <property type="term" value="P:endocytosis"/>
    <property type="evidence" value="ECO:0007669"/>
    <property type="project" value="TreeGrafter"/>
</dbReference>
<dbReference type="Gene3D" id="3.30.1010.10">
    <property type="entry name" value="Phosphatidylinositol 3-kinase Catalytic Subunit, Chain A, domain 4"/>
    <property type="match status" value="1"/>
</dbReference>
<sequence length="1052" mass="115333">MLGPRCVWMVFLVAFVHVTAGIDTANKTLSCIAQCAQTCDCPISSNGDVCSNRGACIGGTCRCTAGFGSTNTSVGVCDVEYASLNSSTYLFVLITSCVCGLLAYNASLLYLYYVNDALFQKSRPAFAHVMNVGTVAIAISIGVAASIVADPLSCSVLWCVADLSFVLVFGTIMLRLYRNMCVLLSSSKGPPIKFPDKWVFALLGGLLAVEVGLLVGIWAWHGFDVDDTPPWLNADGVTFTKFQGCYLRSSTSGIVLIVPKGANLMAILALALQLRRNKTEERDMTKLASAIGLTLGLWAIGLSVYVTAQQAYGDMFYLCLVFLLLLPSAMVVGVTTYPKWVEIHRQTSAASAAVRPSTKADLNLFLHHIDWHDVSQVEDAERQLNEYLAHRDPLHGLDMGTVLMLLSDQVRHRGIRRLAVGQLHHADLNSVALYLPQLVQALKYDLDGHDVATSPFVAVLLRCAMLSVEIAHAFHWSVVVELQNQVAVVVDDMEVQYQDRPTKPFFLALHAHFVDTLAGTEHGDLVRHACTMVTFLSDVYAQMTQQNHRVDATSMTSQLREALAYPDAKFASLHPLYPSIWVQGFDPAQSFVFKSSARPMKVQLVVDHTAQLEHITVDMTEQTRRQPATDASHVLPSLYTVEVTFAGVRGLVVPTFDQCCFRVDVQGHVQSCDVDANGCGQVQLEVGTYLPDVVEVTLVDTTSITSPSKSSRNLTRRPTGVLEIPLPTMEATPVERHIPGSDVYVTVGVEVVDTSSNTSHVAEDAKREGLKRAVTQKLQCTVASVSPGIIFKRGDDLRQDALVLQLLAVIDNICTIHGPLRLHFTLYRVLATSVNEGITEFVPDSCPLSQILRENHHSILSFLQRHQFDAGAVNHVNPVAMDIFVKSVAGYCVATYVLGVGDRHLDNLMLKPSGHFFHIDFGFLFGNDPKPLPPPFRLTPEMVFAMGGLSGEPFQRCIQYACECFNLLRKHAHVLMAVLQLTKDCGLPHMQTSMSDAKDAAIRDVEKRLVLHVSSANATQFMTQLMVDSQNTPTTARLGLLERIHQLAVALK</sequence>
<dbReference type="InterPro" id="IPR001263">
    <property type="entry name" value="PI3K_accessory_dom"/>
</dbReference>
<keyword evidence="8" id="KW-0732">Signal</keyword>
<dbReference type="GO" id="GO:0005768">
    <property type="term" value="C:endosome"/>
    <property type="evidence" value="ECO:0007669"/>
    <property type="project" value="TreeGrafter"/>
</dbReference>
<dbReference type="InterPro" id="IPR011009">
    <property type="entry name" value="Kinase-like_dom_sf"/>
</dbReference>
<dbReference type="GO" id="GO:0048015">
    <property type="term" value="P:phosphatidylinositol-mediated signaling"/>
    <property type="evidence" value="ECO:0007669"/>
    <property type="project" value="TreeGrafter"/>
</dbReference>
<dbReference type="GO" id="GO:0005777">
    <property type="term" value="C:peroxisome"/>
    <property type="evidence" value="ECO:0007669"/>
    <property type="project" value="TreeGrafter"/>
</dbReference>
<feature type="domain" description="PIK helical" evidence="10">
    <location>
        <begin position="317"/>
        <end position="503"/>
    </location>
</feature>
<dbReference type="GO" id="GO:0016303">
    <property type="term" value="F:1-phosphatidylinositol-3-kinase activity"/>
    <property type="evidence" value="ECO:0007669"/>
    <property type="project" value="TreeGrafter"/>
</dbReference>
<keyword evidence="6 7" id="KW-0472">Membrane</keyword>
<dbReference type="Gene3D" id="1.25.40.70">
    <property type="entry name" value="Phosphatidylinositol 3-kinase, accessory domain (PIK)"/>
    <property type="match status" value="1"/>
</dbReference>
<dbReference type="PROSITE" id="PS00915">
    <property type="entry name" value="PI3_4_KINASE_1"/>
    <property type="match status" value="1"/>
</dbReference>
<evidence type="ECO:0000256" key="4">
    <source>
        <dbReference type="ARBA" id="ARBA00022777"/>
    </source>
</evidence>
<dbReference type="PROSITE" id="PS51545">
    <property type="entry name" value="PIK_HELICAL"/>
    <property type="match status" value="1"/>
</dbReference>
<dbReference type="Gene3D" id="1.10.1070.11">
    <property type="entry name" value="Phosphatidylinositol 3-/4-kinase, catalytic domain"/>
    <property type="match status" value="1"/>
</dbReference>
<dbReference type="OrthoDB" id="67688at2759"/>
<dbReference type="VEuPathDB" id="FungiDB:H257_18313"/>
<dbReference type="PROSITE" id="PS50290">
    <property type="entry name" value="PI3_4_KINASE_3"/>
    <property type="match status" value="1"/>
</dbReference>
<feature type="transmembrane region" description="Helical" evidence="7">
    <location>
        <begin position="125"/>
        <end position="149"/>
    </location>
</feature>
<feature type="transmembrane region" description="Helical" evidence="7">
    <location>
        <begin position="155"/>
        <end position="177"/>
    </location>
</feature>
<evidence type="ECO:0000259" key="10">
    <source>
        <dbReference type="PROSITE" id="PS51545"/>
    </source>
</evidence>
<evidence type="ECO:0000256" key="2">
    <source>
        <dbReference type="ARBA" id="ARBA00022679"/>
    </source>
</evidence>
<dbReference type="InterPro" id="IPR018936">
    <property type="entry name" value="PI3/4_kinase_CS"/>
</dbReference>
<dbReference type="AlphaFoldDB" id="W4FBL5"/>
<dbReference type="GO" id="GO:0034272">
    <property type="term" value="C:phosphatidylinositol 3-kinase complex, class III, type II"/>
    <property type="evidence" value="ECO:0007669"/>
    <property type="project" value="TreeGrafter"/>
</dbReference>
<dbReference type="InterPro" id="IPR000403">
    <property type="entry name" value="PI3/4_kinase_cat_dom"/>
</dbReference>
<evidence type="ECO:0008006" key="12">
    <source>
        <dbReference type="Google" id="ProtNLM"/>
    </source>
</evidence>
<dbReference type="GO" id="GO:0000045">
    <property type="term" value="P:autophagosome assembly"/>
    <property type="evidence" value="ECO:0007669"/>
    <property type="project" value="TreeGrafter"/>
</dbReference>
<gene>
    <name evidence="11" type="ORF">H257_18313</name>
</gene>
<dbReference type="GO" id="GO:0000407">
    <property type="term" value="C:phagophore assembly site"/>
    <property type="evidence" value="ECO:0007669"/>
    <property type="project" value="TreeGrafter"/>
</dbReference>
<dbReference type="GO" id="GO:0004930">
    <property type="term" value="F:G protein-coupled receptor activity"/>
    <property type="evidence" value="ECO:0007669"/>
    <property type="project" value="InterPro"/>
</dbReference>
<organism evidence="11">
    <name type="scientific">Aphanomyces astaci</name>
    <name type="common">Crayfish plague agent</name>
    <dbReference type="NCBI Taxonomy" id="112090"/>
    <lineage>
        <taxon>Eukaryota</taxon>
        <taxon>Sar</taxon>
        <taxon>Stramenopiles</taxon>
        <taxon>Oomycota</taxon>
        <taxon>Saprolegniomycetes</taxon>
        <taxon>Saprolegniales</taxon>
        <taxon>Verrucalvaceae</taxon>
        <taxon>Aphanomyces</taxon>
    </lineage>
</organism>
<evidence type="ECO:0000256" key="3">
    <source>
        <dbReference type="ARBA" id="ARBA00022692"/>
    </source>
</evidence>
<dbReference type="Pfam" id="PF00454">
    <property type="entry name" value="PI3_PI4_kinase"/>
    <property type="match status" value="1"/>
</dbReference>
<dbReference type="Pfam" id="PF00613">
    <property type="entry name" value="PI3Ka"/>
    <property type="match status" value="1"/>
</dbReference>
<dbReference type="Pfam" id="PF00003">
    <property type="entry name" value="7tm_3"/>
    <property type="match status" value="1"/>
</dbReference>
<dbReference type="GeneID" id="20820309"/>
<name>W4FBL5_APHAT</name>
<evidence type="ECO:0000256" key="1">
    <source>
        <dbReference type="ARBA" id="ARBA00004141"/>
    </source>
</evidence>
<feature type="transmembrane region" description="Helical" evidence="7">
    <location>
        <begin position="198"/>
        <end position="220"/>
    </location>
</feature>
<dbReference type="PANTHER" id="PTHR10048:SF7">
    <property type="entry name" value="PHOSPHATIDYLINOSITOL 3-KINASE CATALYTIC SUBUNIT TYPE 3"/>
    <property type="match status" value="1"/>
</dbReference>
<feature type="transmembrane region" description="Helical" evidence="7">
    <location>
        <begin position="287"/>
        <end position="309"/>
    </location>
</feature>
<feature type="transmembrane region" description="Helical" evidence="7">
    <location>
        <begin position="89"/>
        <end position="113"/>
    </location>
</feature>
<dbReference type="InterPro" id="IPR042236">
    <property type="entry name" value="PI3K_accessory_sf"/>
</dbReference>
<evidence type="ECO:0000256" key="8">
    <source>
        <dbReference type="SAM" id="SignalP"/>
    </source>
</evidence>
<dbReference type="STRING" id="112090.W4FBL5"/>